<organism evidence="2 3">
    <name type="scientific">Vanilla planifolia</name>
    <name type="common">Vanilla</name>
    <dbReference type="NCBI Taxonomy" id="51239"/>
    <lineage>
        <taxon>Eukaryota</taxon>
        <taxon>Viridiplantae</taxon>
        <taxon>Streptophyta</taxon>
        <taxon>Embryophyta</taxon>
        <taxon>Tracheophyta</taxon>
        <taxon>Spermatophyta</taxon>
        <taxon>Magnoliopsida</taxon>
        <taxon>Liliopsida</taxon>
        <taxon>Asparagales</taxon>
        <taxon>Orchidaceae</taxon>
        <taxon>Vanilloideae</taxon>
        <taxon>Vanilleae</taxon>
        <taxon>Vanilla</taxon>
    </lineage>
</organism>
<feature type="region of interest" description="Disordered" evidence="1">
    <location>
        <begin position="61"/>
        <end position="82"/>
    </location>
</feature>
<evidence type="ECO:0000313" key="2">
    <source>
        <dbReference type="EMBL" id="KAG0446624.1"/>
    </source>
</evidence>
<dbReference type="AlphaFoldDB" id="A0A835P6K7"/>
<keyword evidence="3" id="KW-1185">Reference proteome</keyword>
<name>A0A835P6K7_VANPL</name>
<evidence type="ECO:0000313" key="3">
    <source>
        <dbReference type="Proteomes" id="UP000636800"/>
    </source>
</evidence>
<evidence type="ECO:0000256" key="1">
    <source>
        <dbReference type="SAM" id="MobiDB-lite"/>
    </source>
</evidence>
<comment type="caution">
    <text evidence="2">The sequence shown here is derived from an EMBL/GenBank/DDBJ whole genome shotgun (WGS) entry which is preliminary data.</text>
</comment>
<reference evidence="2 3" key="1">
    <citation type="journal article" date="2020" name="Nat. Food">
        <title>A phased Vanilla planifolia genome enables genetic improvement of flavour and production.</title>
        <authorList>
            <person name="Hasing T."/>
            <person name="Tang H."/>
            <person name="Brym M."/>
            <person name="Khazi F."/>
            <person name="Huang T."/>
            <person name="Chambers A.H."/>
        </authorList>
    </citation>
    <scope>NUCLEOTIDE SEQUENCE [LARGE SCALE GENOMIC DNA]</scope>
    <source>
        <tissue evidence="2">Leaf</tissue>
    </source>
</reference>
<protein>
    <submittedName>
        <fullName evidence="2">Uncharacterized protein</fullName>
    </submittedName>
</protein>
<gene>
    <name evidence="2" type="ORF">HPP92_028741</name>
</gene>
<sequence>MVGRVKQLEMLKLKNLGPGDLGCAGGIGEFYVARSERGIDHQYFHRISRRPCKRMALNVKTNSNYDDDNGNLRAMKDQNLYD</sequence>
<proteinExistence type="predicted"/>
<dbReference type="EMBL" id="JADCNL010000562">
    <property type="protein sequence ID" value="KAG0446624.1"/>
    <property type="molecule type" value="Genomic_DNA"/>
</dbReference>
<accession>A0A835P6K7</accession>
<dbReference type="Proteomes" id="UP000636800">
    <property type="component" value="Unassembled WGS sequence"/>
</dbReference>